<sequence length="162" mass="17906">MNDIRETDLFGNPVRAGKGAPGRPRKELTATDLDMLEAGLMQGWTNQRIAKSLGIGVSTLKRNFGPLLRMRDQMPDRLRLLIFSTAVRKSLEGDMGAIRQVRQLMEDNERRLAAARIDRAGEEEPPEVPVGKKERARRAAEQVAETGGGDLWGGDLSPGSYH</sequence>
<dbReference type="Gene3D" id="1.10.10.60">
    <property type="entry name" value="Homeodomain-like"/>
    <property type="match status" value="1"/>
</dbReference>
<keyword evidence="3" id="KW-1185">Reference proteome</keyword>
<dbReference type="OrthoDB" id="6039124at2"/>
<protein>
    <submittedName>
        <fullName evidence="2">Resolvase helix-turn-helix domain protein</fullName>
    </submittedName>
</protein>
<dbReference type="EMBL" id="CP015093">
    <property type="protein sequence ID" value="APZ51237.1"/>
    <property type="molecule type" value="Genomic_DNA"/>
</dbReference>
<dbReference type="Proteomes" id="UP000187059">
    <property type="component" value="Chromosome"/>
</dbReference>
<feature type="region of interest" description="Disordered" evidence="1">
    <location>
        <begin position="1"/>
        <end position="24"/>
    </location>
</feature>
<gene>
    <name evidence="2" type="ORF">Ga0080574_TMP903</name>
</gene>
<accession>A0A1P8UPE4</accession>
<feature type="region of interest" description="Disordered" evidence="1">
    <location>
        <begin position="117"/>
        <end position="162"/>
    </location>
</feature>
<organism evidence="2 3">
    <name type="scientific">Salipiger abyssi</name>
    <dbReference type="NCBI Taxonomy" id="1250539"/>
    <lineage>
        <taxon>Bacteria</taxon>
        <taxon>Pseudomonadati</taxon>
        <taxon>Pseudomonadota</taxon>
        <taxon>Alphaproteobacteria</taxon>
        <taxon>Rhodobacterales</taxon>
        <taxon>Roseobacteraceae</taxon>
        <taxon>Salipiger</taxon>
    </lineage>
</organism>
<feature type="compositionally biased region" description="Basic and acidic residues" evidence="1">
    <location>
        <begin position="130"/>
        <end position="140"/>
    </location>
</feature>
<dbReference type="RefSeq" id="WP_083716770.1">
    <property type="nucleotide sequence ID" value="NZ_CP015093.1"/>
</dbReference>
<dbReference type="AlphaFoldDB" id="A0A1P8UPE4"/>
<proteinExistence type="predicted"/>
<evidence type="ECO:0000313" key="2">
    <source>
        <dbReference type="EMBL" id="APZ51237.1"/>
    </source>
</evidence>
<reference evidence="2 3" key="1">
    <citation type="submission" date="2016-04" db="EMBL/GenBank/DDBJ databases">
        <title>Deep-sea bacteria in the southern Pacific.</title>
        <authorList>
            <person name="Tang K."/>
        </authorList>
    </citation>
    <scope>NUCLEOTIDE SEQUENCE [LARGE SCALE GENOMIC DNA]</scope>
    <source>
        <strain evidence="2 3">JLT2014</strain>
    </source>
</reference>
<dbReference type="KEGG" id="paby:Ga0080574_TMP903"/>
<evidence type="ECO:0000313" key="3">
    <source>
        <dbReference type="Proteomes" id="UP000187059"/>
    </source>
</evidence>
<dbReference type="STRING" id="1250539.Ga0080574_TMP903"/>
<evidence type="ECO:0000256" key="1">
    <source>
        <dbReference type="SAM" id="MobiDB-lite"/>
    </source>
</evidence>
<name>A0A1P8UPE4_9RHOB</name>